<sequence>MAETKSWASSHTAKEAQALFQCLSHNLTLLFEQAIQCAEGIGDEVETKKKHRRQKTRKNREGERYQRANNYINQVFQRATQRTVRFLRWLRTWLYQEAPWSKALARLTHIWTC</sequence>
<dbReference type="EMBL" id="JAENIJ010000192">
    <property type="protein sequence ID" value="MBK1884906.1"/>
    <property type="molecule type" value="Genomic_DNA"/>
</dbReference>
<dbReference type="RefSeq" id="WP_200274507.1">
    <property type="nucleotide sequence ID" value="NZ_JAENIJ010000192.1"/>
</dbReference>
<name>A0A934S8U4_9BACT</name>
<evidence type="ECO:0000313" key="2">
    <source>
        <dbReference type="Proteomes" id="UP000603141"/>
    </source>
</evidence>
<evidence type="ECO:0000313" key="1">
    <source>
        <dbReference type="EMBL" id="MBK1884906.1"/>
    </source>
</evidence>
<dbReference type="AlphaFoldDB" id="A0A934S8U4"/>
<reference evidence="1" key="1">
    <citation type="submission" date="2021-01" db="EMBL/GenBank/DDBJ databases">
        <title>Modified the classification status of verrucomicrobia.</title>
        <authorList>
            <person name="Feng X."/>
        </authorList>
    </citation>
    <scope>NUCLEOTIDE SEQUENCE</scope>
    <source>
        <strain evidence="1">KCTC 22041</strain>
    </source>
</reference>
<dbReference type="Proteomes" id="UP000603141">
    <property type="component" value="Unassembled WGS sequence"/>
</dbReference>
<protein>
    <submittedName>
        <fullName evidence="1">Uncharacterized protein</fullName>
    </submittedName>
</protein>
<organism evidence="1 2">
    <name type="scientific">Luteolibacter pohnpeiensis</name>
    <dbReference type="NCBI Taxonomy" id="454153"/>
    <lineage>
        <taxon>Bacteria</taxon>
        <taxon>Pseudomonadati</taxon>
        <taxon>Verrucomicrobiota</taxon>
        <taxon>Verrucomicrobiia</taxon>
        <taxon>Verrucomicrobiales</taxon>
        <taxon>Verrucomicrobiaceae</taxon>
        <taxon>Luteolibacter</taxon>
    </lineage>
</organism>
<accession>A0A934S8U4</accession>
<feature type="non-terminal residue" evidence="1">
    <location>
        <position position="1"/>
    </location>
</feature>
<comment type="caution">
    <text evidence="1">The sequence shown here is derived from an EMBL/GenBank/DDBJ whole genome shotgun (WGS) entry which is preliminary data.</text>
</comment>
<gene>
    <name evidence="1" type="ORF">JIN85_21020</name>
</gene>
<keyword evidence="2" id="KW-1185">Reference proteome</keyword>
<proteinExistence type="predicted"/>